<name>T1GZ88_MEGSC</name>
<evidence type="ECO:0000313" key="2">
    <source>
        <dbReference type="Proteomes" id="UP000015102"/>
    </source>
</evidence>
<dbReference type="Proteomes" id="UP000015102">
    <property type="component" value="Unassembled WGS sequence"/>
</dbReference>
<dbReference type="AlphaFoldDB" id="T1GZ88"/>
<dbReference type="EnsemblMetazoa" id="MESCA009186-RA">
    <property type="protein sequence ID" value="MESCA009186-PA"/>
    <property type="gene ID" value="MESCA009186"/>
</dbReference>
<proteinExistence type="predicted"/>
<organism evidence="1 2">
    <name type="scientific">Megaselia scalaris</name>
    <name type="common">Humpbacked fly</name>
    <name type="synonym">Phora scalaris</name>
    <dbReference type="NCBI Taxonomy" id="36166"/>
    <lineage>
        <taxon>Eukaryota</taxon>
        <taxon>Metazoa</taxon>
        <taxon>Ecdysozoa</taxon>
        <taxon>Arthropoda</taxon>
        <taxon>Hexapoda</taxon>
        <taxon>Insecta</taxon>
        <taxon>Pterygota</taxon>
        <taxon>Neoptera</taxon>
        <taxon>Endopterygota</taxon>
        <taxon>Diptera</taxon>
        <taxon>Brachycera</taxon>
        <taxon>Muscomorpha</taxon>
        <taxon>Platypezoidea</taxon>
        <taxon>Phoridae</taxon>
        <taxon>Megaseliini</taxon>
        <taxon>Megaselia</taxon>
    </lineage>
</organism>
<dbReference type="HOGENOM" id="CLU_2760692_0_0_1"/>
<dbReference type="EMBL" id="CAQQ02389296">
    <property type="status" value="NOT_ANNOTATED_CDS"/>
    <property type="molecule type" value="Genomic_DNA"/>
</dbReference>
<accession>T1GZ88</accession>
<reference evidence="2" key="1">
    <citation type="submission" date="2013-02" db="EMBL/GenBank/DDBJ databases">
        <authorList>
            <person name="Hughes D."/>
        </authorList>
    </citation>
    <scope>NUCLEOTIDE SEQUENCE</scope>
    <source>
        <strain>Durham</strain>
        <strain evidence="2">NC isolate 2 -- Noor lab</strain>
    </source>
</reference>
<keyword evidence="2" id="KW-1185">Reference proteome</keyword>
<protein>
    <submittedName>
        <fullName evidence="1">Uncharacterized protein</fullName>
    </submittedName>
</protein>
<dbReference type="EMBL" id="CAQQ02389297">
    <property type="status" value="NOT_ANNOTATED_CDS"/>
    <property type="molecule type" value="Genomic_DNA"/>
</dbReference>
<sequence length="70" mass="8374">MRLISFAAARNLVRYNLEVKSIDFRYETEKVYTQLTRTRNGQRYKGTKLEHQNHVEIMNHTRFKENTGGI</sequence>
<reference evidence="1" key="2">
    <citation type="submission" date="2015-06" db="UniProtKB">
        <authorList>
            <consortium name="EnsemblMetazoa"/>
        </authorList>
    </citation>
    <scope>IDENTIFICATION</scope>
</reference>
<evidence type="ECO:0000313" key="1">
    <source>
        <dbReference type="EnsemblMetazoa" id="MESCA009186-PA"/>
    </source>
</evidence>